<dbReference type="Gene3D" id="3.40.50.2000">
    <property type="entry name" value="Glycogen Phosphorylase B"/>
    <property type="match status" value="2"/>
</dbReference>
<dbReference type="PANTHER" id="PTHR12526:SF630">
    <property type="entry name" value="GLYCOSYLTRANSFERASE"/>
    <property type="match status" value="1"/>
</dbReference>
<feature type="domain" description="Glycosyltransferase subfamily 4-like N-terminal" evidence="2">
    <location>
        <begin position="14"/>
        <end position="162"/>
    </location>
</feature>
<dbReference type="InterPro" id="IPR028098">
    <property type="entry name" value="Glyco_trans_4-like_N"/>
</dbReference>
<reference evidence="3 4" key="1">
    <citation type="submission" date="2021-05" db="EMBL/GenBank/DDBJ databases">
        <title>Aequorivita echinoideorum JCM 30378 genome.</title>
        <authorList>
            <person name="Zhang H."/>
            <person name="Li C."/>
        </authorList>
    </citation>
    <scope>NUCLEOTIDE SEQUENCE [LARGE SCALE GENOMIC DNA]</scope>
    <source>
        <strain evidence="3 4">JCM30378</strain>
    </source>
</reference>
<comment type="caution">
    <text evidence="3">The sequence shown here is derived from an EMBL/GenBank/DDBJ whole genome shotgun (WGS) entry which is preliminary data.</text>
</comment>
<evidence type="ECO:0000259" key="1">
    <source>
        <dbReference type="Pfam" id="PF00534"/>
    </source>
</evidence>
<keyword evidence="4" id="KW-1185">Reference proteome</keyword>
<dbReference type="CDD" id="cd03811">
    <property type="entry name" value="GT4_GT28_WabH-like"/>
    <property type="match status" value="1"/>
</dbReference>
<sequence length="353" mass="40288">MKVLHVINSLAAAGAESLVVTLANEQTKEHTVSIFTFNSTNDFFSERLNSSVNYITFKNSHFFSIKKINSLLRLIEVNDIIHVHLFPAFYIVGFLSFLSKKRFVYTEHSTGNNRRNELYKPLERLIYSQYYNIICISNSVERNLKIWMNGNVATKVISNTINYNQISDSVPLSKENLSSKNDSKLLVMVGRFQLEKDQDTVIRAMKYLPKNYGLILIGVGERLPKVKQLVNSLLLEDRVKFLGLRTDVYSILKTCDYGILSSHWEGFGIAALEYMACGLPALGSNVEGLNEVIPIKENLFEVSDYSYLAERILKIENDVSIKKSIIIQQNEHLKNFNIETAVNLHNEVYLKAL</sequence>
<dbReference type="RefSeq" id="WP_214112814.1">
    <property type="nucleotide sequence ID" value="NZ_JAHCTB010000003.1"/>
</dbReference>
<proteinExistence type="predicted"/>
<name>A0ABS5S409_9FLAO</name>
<gene>
    <name evidence="3" type="ORF">KIV10_07025</name>
</gene>
<feature type="domain" description="Glycosyl transferase family 1" evidence="1">
    <location>
        <begin position="174"/>
        <end position="320"/>
    </location>
</feature>
<dbReference type="InterPro" id="IPR001296">
    <property type="entry name" value="Glyco_trans_1"/>
</dbReference>
<evidence type="ECO:0000313" key="3">
    <source>
        <dbReference type="EMBL" id="MBT0607929.1"/>
    </source>
</evidence>
<evidence type="ECO:0000313" key="4">
    <source>
        <dbReference type="Proteomes" id="UP001297092"/>
    </source>
</evidence>
<organism evidence="3 4">
    <name type="scientific">Aequorivita echinoideorum</name>
    <dbReference type="NCBI Taxonomy" id="1549647"/>
    <lineage>
        <taxon>Bacteria</taxon>
        <taxon>Pseudomonadati</taxon>
        <taxon>Bacteroidota</taxon>
        <taxon>Flavobacteriia</taxon>
        <taxon>Flavobacteriales</taxon>
        <taxon>Flavobacteriaceae</taxon>
        <taxon>Aequorivita</taxon>
    </lineage>
</organism>
<evidence type="ECO:0000259" key="2">
    <source>
        <dbReference type="Pfam" id="PF13439"/>
    </source>
</evidence>
<dbReference type="SUPFAM" id="SSF53756">
    <property type="entry name" value="UDP-Glycosyltransferase/glycogen phosphorylase"/>
    <property type="match status" value="1"/>
</dbReference>
<dbReference type="Pfam" id="PF13439">
    <property type="entry name" value="Glyco_transf_4"/>
    <property type="match status" value="1"/>
</dbReference>
<accession>A0ABS5S409</accession>
<dbReference type="PANTHER" id="PTHR12526">
    <property type="entry name" value="GLYCOSYLTRANSFERASE"/>
    <property type="match status" value="1"/>
</dbReference>
<protein>
    <submittedName>
        <fullName evidence="3">Glycosyltransferase</fullName>
    </submittedName>
</protein>
<dbReference type="Pfam" id="PF00534">
    <property type="entry name" value="Glycos_transf_1"/>
    <property type="match status" value="1"/>
</dbReference>
<dbReference type="Proteomes" id="UP001297092">
    <property type="component" value="Unassembled WGS sequence"/>
</dbReference>
<dbReference type="EMBL" id="JAHCTB010000003">
    <property type="protein sequence ID" value="MBT0607929.1"/>
    <property type="molecule type" value="Genomic_DNA"/>
</dbReference>